<dbReference type="PANTHER" id="PTHR45348">
    <property type="entry name" value="HYPOTHETICAL OXIDOREDUCTASE (EUROFUNG)"/>
    <property type="match status" value="1"/>
</dbReference>
<dbReference type="GO" id="GO:0000166">
    <property type="term" value="F:nucleotide binding"/>
    <property type="evidence" value="ECO:0007669"/>
    <property type="project" value="UniProtKB-KW"/>
</dbReference>
<dbReference type="Pfam" id="PF08240">
    <property type="entry name" value="ADH_N"/>
    <property type="match status" value="1"/>
</dbReference>
<dbReference type="Proteomes" id="UP000325945">
    <property type="component" value="Unassembled WGS sequence"/>
</dbReference>
<dbReference type="SUPFAM" id="SSF50129">
    <property type="entry name" value="GroES-like"/>
    <property type="match status" value="1"/>
</dbReference>
<name>A0A5N6X4W3_9EURO</name>
<dbReference type="EMBL" id="ML741786">
    <property type="protein sequence ID" value="KAE8328244.1"/>
    <property type="molecule type" value="Genomic_DNA"/>
</dbReference>
<dbReference type="AlphaFoldDB" id="A0A5N6X4W3"/>
<dbReference type="GO" id="GO:0016651">
    <property type="term" value="F:oxidoreductase activity, acting on NAD(P)H"/>
    <property type="evidence" value="ECO:0007669"/>
    <property type="project" value="InterPro"/>
</dbReference>
<dbReference type="SUPFAM" id="SSF51735">
    <property type="entry name" value="NAD(P)-binding Rossmann-fold domains"/>
    <property type="match status" value="1"/>
</dbReference>
<organism evidence="6 7">
    <name type="scientific">Aspergillus sergii</name>
    <dbReference type="NCBI Taxonomy" id="1034303"/>
    <lineage>
        <taxon>Eukaryota</taxon>
        <taxon>Fungi</taxon>
        <taxon>Dikarya</taxon>
        <taxon>Ascomycota</taxon>
        <taxon>Pezizomycotina</taxon>
        <taxon>Eurotiomycetes</taxon>
        <taxon>Eurotiomycetidae</taxon>
        <taxon>Eurotiales</taxon>
        <taxon>Aspergillaceae</taxon>
        <taxon>Aspergillus</taxon>
        <taxon>Aspergillus subgen. Circumdati</taxon>
    </lineage>
</organism>
<keyword evidence="4" id="KW-0560">Oxidoreductase</keyword>
<feature type="domain" description="Enoyl reductase (ER)" evidence="5">
    <location>
        <begin position="16"/>
        <end position="347"/>
    </location>
</feature>
<evidence type="ECO:0000313" key="6">
    <source>
        <dbReference type="EMBL" id="KAE8328244.1"/>
    </source>
</evidence>
<evidence type="ECO:0000259" key="5">
    <source>
        <dbReference type="SMART" id="SM00829"/>
    </source>
</evidence>
<feature type="non-terminal residue" evidence="6">
    <location>
        <position position="1"/>
    </location>
</feature>
<keyword evidence="3" id="KW-0521">NADP</keyword>
<evidence type="ECO:0000256" key="4">
    <source>
        <dbReference type="ARBA" id="ARBA00023002"/>
    </source>
</evidence>
<reference evidence="7" key="1">
    <citation type="submission" date="2019-04" db="EMBL/GenBank/DDBJ databases">
        <title>Friends and foes A comparative genomics studyof 23 Aspergillus species from section Flavi.</title>
        <authorList>
            <consortium name="DOE Joint Genome Institute"/>
            <person name="Kjaerbolling I."/>
            <person name="Vesth T."/>
            <person name="Frisvad J.C."/>
            <person name="Nybo J.L."/>
            <person name="Theobald S."/>
            <person name="Kildgaard S."/>
            <person name="Isbrandt T."/>
            <person name="Kuo A."/>
            <person name="Sato A."/>
            <person name="Lyhne E.K."/>
            <person name="Kogle M.E."/>
            <person name="Wiebenga A."/>
            <person name="Kun R.S."/>
            <person name="Lubbers R.J."/>
            <person name="Makela M.R."/>
            <person name="Barry K."/>
            <person name="Chovatia M."/>
            <person name="Clum A."/>
            <person name="Daum C."/>
            <person name="Haridas S."/>
            <person name="He G."/>
            <person name="LaButti K."/>
            <person name="Lipzen A."/>
            <person name="Mondo S."/>
            <person name="Riley R."/>
            <person name="Salamov A."/>
            <person name="Simmons B.A."/>
            <person name="Magnuson J.K."/>
            <person name="Henrissat B."/>
            <person name="Mortensen U.H."/>
            <person name="Larsen T.O."/>
            <person name="Devries R.P."/>
            <person name="Grigoriev I.V."/>
            <person name="Machida M."/>
            <person name="Baker S.E."/>
            <person name="Andersen M.R."/>
        </authorList>
    </citation>
    <scope>NUCLEOTIDE SEQUENCE [LARGE SCALE GENOMIC DNA]</scope>
    <source>
        <strain evidence="7">CBS 130017</strain>
    </source>
</reference>
<dbReference type="PANTHER" id="PTHR45348:SF2">
    <property type="entry name" value="ZINC-TYPE ALCOHOL DEHYDROGENASE-LIKE PROTEIN C2E1P3.01"/>
    <property type="match status" value="1"/>
</dbReference>
<sequence length="349" mass="36780">ATMSASNSAVWLLEAGGQFVVQEAPLPSPGPDEVLIKNKAVAVNPMDWKIQVYGPHLPFPKKYPFILGADVAGEIYEVGQDVTTFKKGDRVMGGANWFLTNEIRDSGFQNYTICKVNLVAPLPDTMSFESGSVLPLALSTAAMGLYPAGRLELPLPQTPKANPINKVVLVWGGSSSTGSAAIQLAVASGATVIATASAKNHSFVQSLGAAKVLDYHEDSIVQDLIQAIGDTPGDFVGVLEAIAEEETIRKCADVVKGLGGGRVVTNLPVPVKDIPEEVELVGVVDVANLHDHKEISEGVWGKFIPEALKDGTLKPVPEPLVVGEGLEKIPEGVSLSHQGISARKIVVAL</sequence>
<dbReference type="CDD" id="cd08249">
    <property type="entry name" value="enoyl_reductase_like"/>
    <property type="match status" value="1"/>
</dbReference>
<dbReference type="Pfam" id="PF00107">
    <property type="entry name" value="ADH_zinc_N"/>
    <property type="match status" value="1"/>
</dbReference>
<protein>
    <submittedName>
        <fullName evidence="6">Chaperonin 10-like protein</fullName>
    </submittedName>
</protein>
<dbReference type="InterPro" id="IPR047122">
    <property type="entry name" value="Trans-enoyl_RdTase-like"/>
</dbReference>
<dbReference type="Gene3D" id="3.40.50.720">
    <property type="entry name" value="NAD(P)-binding Rossmann-like Domain"/>
    <property type="match status" value="1"/>
</dbReference>
<dbReference type="InterPro" id="IPR020843">
    <property type="entry name" value="ER"/>
</dbReference>
<dbReference type="InterPro" id="IPR011032">
    <property type="entry name" value="GroES-like_sf"/>
</dbReference>
<dbReference type="InterPro" id="IPR036291">
    <property type="entry name" value="NAD(P)-bd_dom_sf"/>
</dbReference>
<dbReference type="SMART" id="SM00829">
    <property type="entry name" value="PKS_ER"/>
    <property type="match status" value="1"/>
</dbReference>
<gene>
    <name evidence="6" type="ORF">BDV39DRAFT_174191</name>
</gene>
<keyword evidence="7" id="KW-1185">Reference proteome</keyword>
<dbReference type="InterPro" id="IPR013149">
    <property type="entry name" value="ADH-like_C"/>
</dbReference>
<dbReference type="Gene3D" id="3.90.180.10">
    <property type="entry name" value="Medium-chain alcohol dehydrogenases, catalytic domain"/>
    <property type="match status" value="1"/>
</dbReference>
<keyword evidence="2" id="KW-0547">Nucleotide-binding</keyword>
<evidence type="ECO:0000256" key="3">
    <source>
        <dbReference type="ARBA" id="ARBA00022857"/>
    </source>
</evidence>
<dbReference type="InterPro" id="IPR013154">
    <property type="entry name" value="ADH-like_N"/>
</dbReference>
<proteinExistence type="inferred from homology"/>
<comment type="similarity">
    <text evidence="1">Belongs to the zinc-containing alcohol dehydrogenase family.</text>
</comment>
<evidence type="ECO:0000313" key="7">
    <source>
        <dbReference type="Proteomes" id="UP000325945"/>
    </source>
</evidence>
<accession>A0A5N6X4W3</accession>
<evidence type="ECO:0000256" key="1">
    <source>
        <dbReference type="ARBA" id="ARBA00008072"/>
    </source>
</evidence>
<evidence type="ECO:0000256" key="2">
    <source>
        <dbReference type="ARBA" id="ARBA00022741"/>
    </source>
</evidence>